<dbReference type="GO" id="GO:0005794">
    <property type="term" value="C:Golgi apparatus"/>
    <property type="evidence" value="ECO:0007669"/>
    <property type="project" value="TreeGrafter"/>
</dbReference>
<dbReference type="InterPro" id="IPR047141">
    <property type="entry name" value="Stealth"/>
</dbReference>
<evidence type="ECO:0000256" key="6">
    <source>
        <dbReference type="SAM" id="Phobius"/>
    </source>
</evidence>
<dbReference type="InterPro" id="IPR031357">
    <property type="entry name" value="Stealth_CR3"/>
</dbReference>
<keyword evidence="5" id="KW-0325">Glycoprotein</keyword>
<dbReference type="Pfam" id="PF17102">
    <property type="entry name" value="Stealth_CR3"/>
    <property type="match status" value="1"/>
</dbReference>
<proteinExistence type="inferred from homology"/>
<gene>
    <name evidence="8" type="ORF">CYCCA115_LOCUS7457</name>
</gene>
<feature type="transmembrane region" description="Helical" evidence="6">
    <location>
        <begin position="7"/>
        <end position="27"/>
    </location>
</feature>
<dbReference type="AlphaFoldDB" id="A0AAD2CY42"/>
<dbReference type="PROSITE" id="PS51257">
    <property type="entry name" value="PROKAR_LIPOPROTEIN"/>
    <property type="match status" value="1"/>
</dbReference>
<sequence length="573" mass="67343">MRIAKFSFLLIIALSCSTWIYFLQYYFEINRDGDTDNVLQHYLPTSRCDCKKSSSSRSAAASRSSERLTNVSQILKALDPKEKWDWPVIDAVYTWVDGSKPKWLAEKEKYRVQFFAALENKTEEQVREEDKIAGLDQGPNQANRYMDHHELKYSFRSIIKHAPWIRNIYLLTADGEGPDWLDASHPRITVLSHSDIFENQDHLPTFSSRPIEASLCNIPGISENFLYFNDDMFFGLPVEQSDWIPDPTTGSQNVFLDYWRFPDCNEGCTYEMQGDGQCNLECNNAACNWDFGDCGLNATALGRKEYEKELKRQRANYTRNDGFFKQANMYTDGFFNRELGKSEMANKRRGPIAHLPYLINKRLYRDIMERFRVEYAKTLTHRFRHVEDFQLSFTYYHYYAFQKVYAPTKKMIWRAALLTTKNKEPFLYGNNFDTTNKYQLGRRHFVESTDSFHILQECSKSILETRTLSSDRIAECDEAVDRLHSEYPTRLPIPYLSVIDFKKDQNAGMYYFLRIVDGRKVKKWKRRLEEPRKEPRKFVCLEDMLLNGSSPEIEAKYLETFTALFPDPSPFEK</sequence>
<name>A0AAD2CY42_9STRA</name>
<dbReference type="PANTHER" id="PTHR24045">
    <property type="match status" value="1"/>
</dbReference>
<feature type="domain" description="LNR" evidence="7">
    <location>
        <begin position="257"/>
        <end position="295"/>
    </location>
</feature>
<dbReference type="InterPro" id="IPR000800">
    <property type="entry name" value="Notch_dom"/>
</dbReference>
<keyword evidence="3" id="KW-0677">Repeat</keyword>
<dbReference type="InterPro" id="IPR021520">
    <property type="entry name" value="Stealth_CR2"/>
</dbReference>
<keyword evidence="6" id="KW-0472">Membrane</keyword>
<reference evidence="8" key="1">
    <citation type="submission" date="2023-08" db="EMBL/GenBank/DDBJ databases">
        <authorList>
            <person name="Audoor S."/>
            <person name="Bilcke G."/>
        </authorList>
    </citation>
    <scope>NUCLEOTIDE SEQUENCE</scope>
</reference>
<keyword evidence="2" id="KW-0808">Transferase</keyword>
<protein>
    <recommendedName>
        <fullName evidence="7">LNR domain-containing protein</fullName>
    </recommendedName>
</protein>
<dbReference type="PANTHER" id="PTHR24045:SF0">
    <property type="entry name" value="N-ACETYLGLUCOSAMINE-1-PHOSPHOTRANSFERASE SUBUNITS ALPHA_BETA"/>
    <property type="match status" value="1"/>
</dbReference>
<dbReference type="Pfam" id="PF17103">
    <property type="entry name" value="Stealth_CR4"/>
    <property type="match status" value="1"/>
</dbReference>
<dbReference type="Gene3D" id="3.30.300.320">
    <property type="match status" value="1"/>
</dbReference>
<keyword evidence="9" id="KW-1185">Reference proteome</keyword>
<keyword evidence="6" id="KW-0812">Transmembrane</keyword>
<evidence type="ECO:0000259" key="7">
    <source>
        <dbReference type="SMART" id="SM00004"/>
    </source>
</evidence>
<dbReference type="EMBL" id="CAKOGP040001001">
    <property type="protein sequence ID" value="CAJ1941309.1"/>
    <property type="molecule type" value="Genomic_DNA"/>
</dbReference>
<evidence type="ECO:0000313" key="9">
    <source>
        <dbReference type="Proteomes" id="UP001295423"/>
    </source>
</evidence>
<accession>A0AAD2CY42</accession>
<dbReference type="InterPro" id="IPR031358">
    <property type="entry name" value="Stealth_CR1"/>
</dbReference>
<dbReference type="Proteomes" id="UP001295423">
    <property type="component" value="Unassembled WGS sequence"/>
</dbReference>
<comment type="caution">
    <text evidence="8">The sequence shown here is derived from an EMBL/GenBank/DDBJ whole genome shotgun (WGS) entry which is preliminary data.</text>
</comment>
<evidence type="ECO:0000256" key="5">
    <source>
        <dbReference type="ARBA" id="ARBA00023180"/>
    </source>
</evidence>
<dbReference type="Pfam" id="PF00066">
    <property type="entry name" value="Notch"/>
    <property type="match status" value="1"/>
</dbReference>
<keyword evidence="6" id="KW-1133">Transmembrane helix</keyword>
<dbReference type="SMART" id="SM00004">
    <property type="entry name" value="NL"/>
    <property type="match status" value="1"/>
</dbReference>
<keyword evidence="4" id="KW-1015">Disulfide bond</keyword>
<evidence type="ECO:0000256" key="4">
    <source>
        <dbReference type="ARBA" id="ARBA00023157"/>
    </source>
</evidence>
<evidence type="ECO:0000313" key="8">
    <source>
        <dbReference type="EMBL" id="CAJ1941309.1"/>
    </source>
</evidence>
<evidence type="ECO:0000256" key="3">
    <source>
        <dbReference type="ARBA" id="ARBA00022737"/>
    </source>
</evidence>
<dbReference type="InterPro" id="IPR031356">
    <property type="entry name" value="Stealth_CR4"/>
</dbReference>
<comment type="similarity">
    <text evidence="1">Belongs to the stealth family.</text>
</comment>
<dbReference type="Pfam" id="PF11380">
    <property type="entry name" value="Stealth_CR2"/>
    <property type="match status" value="1"/>
</dbReference>
<dbReference type="GO" id="GO:0016772">
    <property type="term" value="F:transferase activity, transferring phosphorus-containing groups"/>
    <property type="evidence" value="ECO:0007669"/>
    <property type="project" value="InterPro"/>
</dbReference>
<dbReference type="Pfam" id="PF17101">
    <property type="entry name" value="Stealth_CR1"/>
    <property type="match status" value="1"/>
</dbReference>
<organism evidence="8 9">
    <name type="scientific">Cylindrotheca closterium</name>
    <dbReference type="NCBI Taxonomy" id="2856"/>
    <lineage>
        <taxon>Eukaryota</taxon>
        <taxon>Sar</taxon>
        <taxon>Stramenopiles</taxon>
        <taxon>Ochrophyta</taxon>
        <taxon>Bacillariophyta</taxon>
        <taxon>Bacillariophyceae</taxon>
        <taxon>Bacillariophycidae</taxon>
        <taxon>Bacillariales</taxon>
        <taxon>Bacillariaceae</taxon>
        <taxon>Cylindrotheca</taxon>
    </lineage>
</organism>
<evidence type="ECO:0000256" key="2">
    <source>
        <dbReference type="ARBA" id="ARBA00022679"/>
    </source>
</evidence>
<evidence type="ECO:0000256" key="1">
    <source>
        <dbReference type="ARBA" id="ARBA00007583"/>
    </source>
</evidence>